<dbReference type="EMBL" id="JACHGG010000006">
    <property type="protein sequence ID" value="MBB6060782.1"/>
    <property type="molecule type" value="Genomic_DNA"/>
</dbReference>
<reference evidence="2 3" key="1">
    <citation type="submission" date="2020-08" db="EMBL/GenBank/DDBJ databases">
        <title>Genomic Encyclopedia of Type Strains, Phase IV (KMG-IV): sequencing the most valuable type-strain genomes for metagenomic binning, comparative biology and taxonomic classification.</title>
        <authorList>
            <person name="Goeker M."/>
        </authorList>
    </citation>
    <scope>NUCLEOTIDE SEQUENCE [LARGE SCALE GENOMIC DNA]</scope>
    <source>
        <strain evidence="2 3">DSM 26718</strain>
    </source>
</reference>
<evidence type="ECO:0000256" key="1">
    <source>
        <dbReference type="SAM" id="Phobius"/>
    </source>
</evidence>
<sequence length="149" mass="17167">MNNPEFHQAIRRIRRLHWVHFPAQALLMTSVVLLASRGVEAGQPTRLPAASWPVLILLSLLIPVVGALLWWLYRRMRPNLRRRSEENLRIYQSRLILRNSLLNLLSLPLLVSYFLTRSPWELVAGGGLLLVLCLLTAPSARAYQRWLLS</sequence>
<evidence type="ECO:0000313" key="3">
    <source>
        <dbReference type="Proteomes" id="UP000532746"/>
    </source>
</evidence>
<dbReference type="Proteomes" id="UP000532746">
    <property type="component" value="Unassembled WGS sequence"/>
</dbReference>
<comment type="caution">
    <text evidence="2">The sequence shown here is derived from an EMBL/GenBank/DDBJ whole genome shotgun (WGS) entry which is preliminary data.</text>
</comment>
<name>A0A7W9T391_9BACT</name>
<keyword evidence="1" id="KW-1133">Transmembrane helix</keyword>
<keyword evidence="1" id="KW-0472">Membrane</keyword>
<dbReference type="RefSeq" id="WP_183404846.1">
    <property type="nucleotide sequence ID" value="NZ_JACHGG010000006.1"/>
</dbReference>
<feature type="transmembrane region" description="Helical" evidence="1">
    <location>
        <begin position="51"/>
        <end position="74"/>
    </location>
</feature>
<dbReference type="AlphaFoldDB" id="A0A7W9T391"/>
<accession>A0A7W9T391</accession>
<organism evidence="2 3">
    <name type="scientific">Hymenobacter luteus</name>
    <dbReference type="NCBI Taxonomy" id="1411122"/>
    <lineage>
        <taxon>Bacteria</taxon>
        <taxon>Pseudomonadati</taxon>
        <taxon>Bacteroidota</taxon>
        <taxon>Cytophagia</taxon>
        <taxon>Cytophagales</taxon>
        <taxon>Hymenobacteraceae</taxon>
        <taxon>Hymenobacter</taxon>
    </lineage>
</organism>
<feature type="transmembrane region" description="Helical" evidence="1">
    <location>
        <begin position="122"/>
        <end position="143"/>
    </location>
</feature>
<gene>
    <name evidence="2" type="ORF">HNQ93_003657</name>
</gene>
<evidence type="ECO:0000313" key="2">
    <source>
        <dbReference type="EMBL" id="MBB6060782.1"/>
    </source>
</evidence>
<keyword evidence="1" id="KW-0812">Transmembrane</keyword>
<feature type="transmembrane region" description="Helical" evidence="1">
    <location>
        <begin position="95"/>
        <end position="116"/>
    </location>
</feature>
<protein>
    <submittedName>
        <fullName evidence="2">Uncharacterized protein</fullName>
    </submittedName>
</protein>
<proteinExistence type="predicted"/>
<keyword evidence="3" id="KW-1185">Reference proteome</keyword>